<feature type="region of interest" description="Disordered" evidence="5">
    <location>
        <begin position="1"/>
        <end position="20"/>
    </location>
</feature>
<keyword evidence="3 6" id="KW-1133">Transmembrane helix</keyword>
<evidence type="ECO:0000256" key="6">
    <source>
        <dbReference type="SAM" id="Phobius"/>
    </source>
</evidence>
<dbReference type="SUPFAM" id="SSF117070">
    <property type="entry name" value="LEA14-like"/>
    <property type="match status" value="1"/>
</dbReference>
<comment type="subcellular location">
    <subcellularLocation>
        <location evidence="1">Membrane</location>
        <topology evidence="1">Single-pass membrane protein</topology>
    </subcellularLocation>
</comment>
<dbReference type="InterPro" id="IPR044839">
    <property type="entry name" value="NDR1-like"/>
</dbReference>
<evidence type="ECO:0000259" key="7">
    <source>
        <dbReference type="Pfam" id="PF03168"/>
    </source>
</evidence>
<evidence type="ECO:0000256" key="5">
    <source>
        <dbReference type="SAM" id="MobiDB-lite"/>
    </source>
</evidence>
<reference evidence="8" key="2">
    <citation type="journal article" date="2022" name="Hortic Res">
        <title>The genome of Dioscorea zingiberensis sheds light on the biosynthesis, origin and evolution of the medicinally important diosgenin saponins.</title>
        <authorList>
            <person name="Li Y."/>
            <person name="Tan C."/>
            <person name="Li Z."/>
            <person name="Guo J."/>
            <person name="Li S."/>
            <person name="Chen X."/>
            <person name="Wang C."/>
            <person name="Dai X."/>
            <person name="Yang H."/>
            <person name="Song W."/>
            <person name="Hou L."/>
            <person name="Xu J."/>
            <person name="Tong Z."/>
            <person name="Xu A."/>
            <person name="Yuan X."/>
            <person name="Wang W."/>
            <person name="Yang Q."/>
            <person name="Chen L."/>
            <person name="Sun Z."/>
            <person name="Wang K."/>
            <person name="Pan B."/>
            <person name="Chen J."/>
            <person name="Bao Y."/>
            <person name="Liu F."/>
            <person name="Qi X."/>
            <person name="Gang D.R."/>
            <person name="Wen J."/>
            <person name="Li J."/>
        </authorList>
    </citation>
    <scope>NUCLEOTIDE SEQUENCE</scope>
    <source>
        <strain evidence="8">Dzin_1.0</strain>
    </source>
</reference>
<reference evidence="8" key="1">
    <citation type="submission" date="2021-03" db="EMBL/GenBank/DDBJ databases">
        <authorList>
            <person name="Li Z."/>
            <person name="Yang C."/>
        </authorList>
    </citation>
    <scope>NUCLEOTIDE SEQUENCE</scope>
    <source>
        <strain evidence="8">Dzin_1.0</strain>
        <tissue evidence="8">Leaf</tissue>
    </source>
</reference>
<keyword evidence="2 6" id="KW-0812">Transmembrane</keyword>
<evidence type="ECO:0000256" key="1">
    <source>
        <dbReference type="ARBA" id="ARBA00004167"/>
    </source>
</evidence>
<dbReference type="PANTHER" id="PTHR31234:SF65">
    <property type="entry name" value="LATE EMBRYOGENESIS ABUNDANT PROTEIN, LEA_2 SUBGROUP"/>
    <property type="match status" value="1"/>
</dbReference>
<gene>
    <name evidence="8" type="ORF">J5N97_003703</name>
</gene>
<comment type="caution">
    <text evidence="8">The sequence shown here is derived from an EMBL/GenBank/DDBJ whole genome shotgun (WGS) entry which is preliminary data.</text>
</comment>
<dbReference type="Pfam" id="PF03168">
    <property type="entry name" value="LEA_2"/>
    <property type="match status" value="1"/>
</dbReference>
<dbReference type="PANTHER" id="PTHR31234">
    <property type="entry name" value="LATE EMBRYOGENESIS ABUNDANT (LEA) HYDROXYPROLINE-RICH GLYCOPROTEIN FAMILY"/>
    <property type="match status" value="1"/>
</dbReference>
<evidence type="ECO:0000256" key="2">
    <source>
        <dbReference type="ARBA" id="ARBA00022692"/>
    </source>
</evidence>
<protein>
    <recommendedName>
        <fullName evidence="7">Late embryogenesis abundant protein LEA-2 subgroup domain-containing protein</fullName>
    </recommendedName>
</protein>
<dbReference type="EMBL" id="JAGGNH010000001">
    <property type="protein sequence ID" value="KAJ0985347.1"/>
    <property type="molecule type" value="Genomic_DNA"/>
</dbReference>
<evidence type="ECO:0000256" key="3">
    <source>
        <dbReference type="ARBA" id="ARBA00022989"/>
    </source>
</evidence>
<sequence>MTASGETSAHLRPGESPSQRQSLLRRRRRCLLISSVVILLLIALILILYFTLFRFHDPSTEVISVRVDGVSPRVTFPVISINLNISLALKILVHNRNPASFTHAPGTAFLFYRGIQVGEAQVAQGRIPAKGSEVLSCELTLEADKVAGDLTTLLGDVANGEVGLDSSTRIPGRVKFLGLFKHHAVTLSECHVVIGFPDIKVKSQECTHKTKL</sequence>
<dbReference type="GO" id="GO:0016020">
    <property type="term" value="C:membrane"/>
    <property type="evidence" value="ECO:0007669"/>
    <property type="project" value="UniProtKB-SubCell"/>
</dbReference>
<accession>A0A9D5D6L8</accession>
<dbReference type="OrthoDB" id="1929523at2759"/>
<name>A0A9D5D6L8_9LILI</name>
<proteinExistence type="predicted"/>
<keyword evidence="9" id="KW-1185">Reference proteome</keyword>
<evidence type="ECO:0000313" key="8">
    <source>
        <dbReference type="EMBL" id="KAJ0985347.1"/>
    </source>
</evidence>
<dbReference type="Gene3D" id="2.60.40.1820">
    <property type="match status" value="1"/>
</dbReference>
<feature type="domain" description="Late embryogenesis abundant protein LEA-2 subgroup" evidence="7">
    <location>
        <begin position="91"/>
        <end position="188"/>
    </location>
</feature>
<organism evidence="8 9">
    <name type="scientific">Dioscorea zingiberensis</name>
    <dbReference type="NCBI Taxonomy" id="325984"/>
    <lineage>
        <taxon>Eukaryota</taxon>
        <taxon>Viridiplantae</taxon>
        <taxon>Streptophyta</taxon>
        <taxon>Embryophyta</taxon>
        <taxon>Tracheophyta</taxon>
        <taxon>Spermatophyta</taxon>
        <taxon>Magnoliopsida</taxon>
        <taxon>Liliopsida</taxon>
        <taxon>Dioscoreales</taxon>
        <taxon>Dioscoreaceae</taxon>
        <taxon>Dioscorea</taxon>
    </lineage>
</organism>
<keyword evidence="4 6" id="KW-0472">Membrane</keyword>
<dbReference type="AlphaFoldDB" id="A0A9D5D6L8"/>
<dbReference type="InterPro" id="IPR004864">
    <property type="entry name" value="LEA_2"/>
</dbReference>
<dbReference type="Proteomes" id="UP001085076">
    <property type="component" value="Miscellaneous, Linkage group lg01"/>
</dbReference>
<feature type="transmembrane region" description="Helical" evidence="6">
    <location>
        <begin position="30"/>
        <end position="54"/>
    </location>
</feature>
<dbReference type="GO" id="GO:0098542">
    <property type="term" value="P:defense response to other organism"/>
    <property type="evidence" value="ECO:0007669"/>
    <property type="project" value="InterPro"/>
</dbReference>
<evidence type="ECO:0000256" key="4">
    <source>
        <dbReference type="ARBA" id="ARBA00023136"/>
    </source>
</evidence>
<evidence type="ECO:0000313" key="9">
    <source>
        <dbReference type="Proteomes" id="UP001085076"/>
    </source>
</evidence>